<name>A0A133VI94_9EURY</name>
<dbReference type="Proteomes" id="UP000070491">
    <property type="component" value="Unassembled WGS sequence"/>
</dbReference>
<sequence length="143" mass="16859">MIDQELIEKKIDLLEGKLDYLKETKEIKPDKFLDSFEKIQATKHTLQEAIEACLDIANHIIAAKGLQRSETYSGMFQRLAKDMIVEEELADRLGNMARFRNLLVHQYTEVDNRRVHEILQENLDDIEEFITRIEKLLKNERSE</sequence>
<protein>
    <recommendedName>
        <fullName evidence="8">DUF86 domain-containing protein</fullName>
    </recommendedName>
</protein>
<dbReference type="GO" id="GO:0110001">
    <property type="term" value="C:toxin-antitoxin complex"/>
    <property type="evidence" value="ECO:0007669"/>
    <property type="project" value="InterPro"/>
</dbReference>
<dbReference type="InterPro" id="IPR008201">
    <property type="entry name" value="HepT-like"/>
</dbReference>
<keyword evidence="2" id="KW-1277">Toxin-antitoxin system</keyword>
<dbReference type="GO" id="GO:0016787">
    <property type="term" value="F:hydrolase activity"/>
    <property type="evidence" value="ECO:0007669"/>
    <property type="project" value="UniProtKB-KW"/>
</dbReference>
<dbReference type="Pfam" id="PF01934">
    <property type="entry name" value="HepT-like"/>
    <property type="match status" value="1"/>
</dbReference>
<dbReference type="GO" id="GO:0004540">
    <property type="term" value="F:RNA nuclease activity"/>
    <property type="evidence" value="ECO:0007669"/>
    <property type="project" value="InterPro"/>
</dbReference>
<keyword evidence="7" id="KW-1185">Reference proteome</keyword>
<keyword evidence="4" id="KW-0378">Hydrolase</keyword>
<evidence type="ECO:0008006" key="8">
    <source>
        <dbReference type="Google" id="ProtNLM"/>
    </source>
</evidence>
<dbReference type="InterPro" id="IPR037038">
    <property type="entry name" value="HepT-like_sf"/>
</dbReference>
<dbReference type="PANTHER" id="PTHR33397">
    <property type="entry name" value="UPF0331 PROTEIN YUTE"/>
    <property type="match status" value="1"/>
</dbReference>
<dbReference type="PANTHER" id="PTHR33397:SF5">
    <property type="entry name" value="RNASE YUTE-RELATED"/>
    <property type="match status" value="1"/>
</dbReference>
<evidence type="ECO:0000256" key="1">
    <source>
        <dbReference type="ARBA" id="ARBA00022553"/>
    </source>
</evidence>
<evidence type="ECO:0000313" key="6">
    <source>
        <dbReference type="EMBL" id="KXB06147.1"/>
    </source>
</evidence>
<proteinExistence type="inferred from homology"/>
<evidence type="ECO:0000256" key="4">
    <source>
        <dbReference type="ARBA" id="ARBA00022801"/>
    </source>
</evidence>
<dbReference type="NCBIfam" id="NF047751">
    <property type="entry name" value="HepT_toxin"/>
    <property type="match status" value="1"/>
</dbReference>
<dbReference type="InterPro" id="IPR052379">
    <property type="entry name" value="Type_VII_TA_RNase"/>
</dbReference>
<evidence type="ECO:0000313" key="7">
    <source>
        <dbReference type="Proteomes" id="UP000070491"/>
    </source>
</evidence>
<dbReference type="EMBL" id="LHYG01000013">
    <property type="protein sequence ID" value="KXB06147.1"/>
    <property type="molecule type" value="Genomic_DNA"/>
</dbReference>
<evidence type="ECO:0000256" key="2">
    <source>
        <dbReference type="ARBA" id="ARBA00022649"/>
    </source>
</evidence>
<comment type="similarity">
    <text evidence="5">Belongs to the HepT RNase toxin family.</text>
</comment>
<comment type="caution">
    <text evidence="6">The sequence shown here is derived from an EMBL/GenBank/DDBJ whole genome shotgun (WGS) entry which is preliminary data.</text>
</comment>
<keyword evidence="3" id="KW-0540">Nuclease</keyword>
<evidence type="ECO:0000256" key="5">
    <source>
        <dbReference type="ARBA" id="ARBA00024207"/>
    </source>
</evidence>
<gene>
    <name evidence="6" type="ORF">AKJ53_01215</name>
</gene>
<keyword evidence="1" id="KW-0597">Phosphoprotein</keyword>
<dbReference type="Gene3D" id="1.20.120.580">
    <property type="entry name" value="bsu32300-like"/>
    <property type="match status" value="1"/>
</dbReference>
<dbReference type="AlphaFoldDB" id="A0A133VI94"/>
<reference evidence="6 7" key="1">
    <citation type="journal article" date="2016" name="Sci. Rep.">
        <title>Metabolic traits of an uncultured archaeal lineage -MSBL1- from brine pools of the Red Sea.</title>
        <authorList>
            <person name="Mwirichia R."/>
            <person name="Alam I."/>
            <person name="Rashid M."/>
            <person name="Vinu M."/>
            <person name="Ba-Alawi W."/>
            <person name="Anthony Kamau A."/>
            <person name="Kamanda Ngugi D."/>
            <person name="Goker M."/>
            <person name="Klenk H.P."/>
            <person name="Bajic V."/>
            <person name="Stingl U."/>
        </authorList>
    </citation>
    <scope>NUCLEOTIDE SEQUENCE [LARGE SCALE GENOMIC DNA]</scope>
    <source>
        <strain evidence="6">SCGC-AAA382F02</strain>
    </source>
</reference>
<accession>A0A133VI94</accession>
<organism evidence="6 7">
    <name type="scientific">candidate division MSBL1 archaeon SCGC-AAA382F02</name>
    <dbReference type="NCBI Taxonomy" id="1698282"/>
    <lineage>
        <taxon>Archaea</taxon>
        <taxon>Methanobacteriati</taxon>
        <taxon>Methanobacteriota</taxon>
        <taxon>candidate division MSBL1</taxon>
    </lineage>
</organism>
<evidence type="ECO:0000256" key="3">
    <source>
        <dbReference type="ARBA" id="ARBA00022722"/>
    </source>
</evidence>